<protein>
    <submittedName>
        <fullName evidence="1">Uncharacterized protein</fullName>
    </submittedName>
</protein>
<accession>A0A2N8TN22</accession>
<keyword evidence="2" id="KW-1185">Reference proteome</keyword>
<dbReference type="AlphaFoldDB" id="A0A2N8TN22"/>
<proteinExistence type="predicted"/>
<dbReference type="OrthoDB" id="4280462at2"/>
<dbReference type="Proteomes" id="UP000235943">
    <property type="component" value="Unassembled WGS sequence"/>
</dbReference>
<organism evidence="1 2">
    <name type="scientific">Streptomyces cahuitamycinicus</name>
    <dbReference type="NCBI Taxonomy" id="2070367"/>
    <lineage>
        <taxon>Bacteria</taxon>
        <taxon>Bacillati</taxon>
        <taxon>Actinomycetota</taxon>
        <taxon>Actinomycetes</taxon>
        <taxon>Kitasatosporales</taxon>
        <taxon>Streptomycetaceae</taxon>
        <taxon>Streptomyces</taxon>
    </lineage>
</organism>
<gene>
    <name evidence="1" type="ORF">C1J00_20480</name>
</gene>
<name>A0A2N8TN22_9ACTN</name>
<evidence type="ECO:0000313" key="2">
    <source>
        <dbReference type="Proteomes" id="UP000235943"/>
    </source>
</evidence>
<dbReference type="RefSeq" id="WP_102910525.1">
    <property type="nucleotide sequence ID" value="NZ_POUC01000146.1"/>
</dbReference>
<comment type="caution">
    <text evidence="1">The sequence shown here is derived from an EMBL/GenBank/DDBJ whole genome shotgun (WGS) entry which is preliminary data.</text>
</comment>
<sequence length="112" mass="11637">MAEPLSPEATATLTALLAGPNPVSSALRAQIPHTRVTGRCGCGCATVDLEVDRTAVPPAPAHDNPAVEAGYAAPHAAGVMAFTKDGYLSALEIYSVSSEPITSWPEPRFIEH</sequence>
<dbReference type="EMBL" id="POUC01000146">
    <property type="protein sequence ID" value="PNG20411.1"/>
    <property type="molecule type" value="Genomic_DNA"/>
</dbReference>
<reference evidence="1 2" key="1">
    <citation type="submission" date="2018-01" db="EMBL/GenBank/DDBJ databases">
        <title>Draft genome sequence of Streptomyces sp. 13K301.</title>
        <authorList>
            <person name="Sahin N."/>
            <person name="Saygin H."/>
            <person name="Ay H."/>
        </authorList>
    </citation>
    <scope>NUCLEOTIDE SEQUENCE [LARGE SCALE GENOMIC DNA]</scope>
    <source>
        <strain evidence="1 2">13K301</strain>
    </source>
</reference>
<evidence type="ECO:0000313" key="1">
    <source>
        <dbReference type="EMBL" id="PNG20411.1"/>
    </source>
</evidence>